<dbReference type="AlphaFoldDB" id="A0A7D6ZU55"/>
<organism evidence="4 5">
    <name type="scientific">Nocardia huaxiensis</name>
    <dbReference type="NCBI Taxonomy" id="2755382"/>
    <lineage>
        <taxon>Bacteria</taxon>
        <taxon>Bacillati</taxon>
        <taxon>Actinomycetota</taxon>
        <taxon>Actinomycetes</taxon>
        <taxon>Mycobacteriales</taxon>
        <taxon>Nocardiaceae</taxon>
        <taxon>Nocardia</taxon>
    </lineage>
</organism>
<accession>A0A7D6ZU55</accession>
<dbReference type="SUPFAM" id="SSF46689">
    <property type="entry name" value="Homeodomain-like"/>
    <property type="match status" value="1"/>
</dbReference>
<evidence type="ECO:0000313" key="4">
    <source>
        <dbReference type="EMBL" id="QLY28749.1"/>
    </source>
</evidence>
<dbReference type="Proteomes" id="UP000515512">
    <property type="component" value="Chromosome"/>
</dbReference>
<dbReference type="Pfam" id="PF00440">
    <property type="entry name" value="TetR_N"/>
    <property type="match status" value="1"/>
</dbReference>
<evidence type="ECO:0000256" key="1">
    <source>
        <dbReference type="ARBA" id="ARBA00023125"/>
    </source>
</evidence>
<dbReference type="InterPro" id="IPR050109">
    <property type="entry name" value="HTH-type_TetR-like_transc_reg"/>
</dbReference>
<evidence type="ECO:0000313" key="5">
    <source>
        <dbReference type="Proteomes" id="UP000515512"/>
    </source>
</evidence>
<dbReference type="GO" id="GO:0000976">
    <property type="term" value="F:transcription cis-regulatory region binding"/>
    <property type="evidence" value="ECO:0007669"/>
    <property type="project" value="TreeGrafter"/>
</dbReference>
<protein>
    <submittedName>
        <fullName evidence="4">TetR/AcrR family transcriptional regulator</fullName>
    </submittedName>
</protein>
<name>A0A7D6ZU55_9NOCA</name>
<feature type="domain" description="HTH tetR-type" evidence="3">
    <location>
        <begin position="66"/>
        <end position="126"/>
    </location>
</feature>
<dbReference type="KEGG" id="nhu:H0264_25905"/>
<dbReference type="PRINTS" id="PR00455">
    <property type="entry name" value="HTHTETR"/>
</dbReference>
<proteinExistence type="predicted"/>
<gene>
    <name evidence="4" type="ORF">H0264_25905</name>
</gene>
<dbReference type="GO" id="GO:0003700">
    <property type="term" value="F:DNA-binding transcription factor activity"/>
    <property type="evidence" value="ECO:0007669"/>
    <property type="project" value="TreeGrafter"/>
</dbReference>
<evidence type="ECO:0000256" key="2">
    <source>
        <dbReference type="PROSITE-ProRule" id="PRU00335"/>
    </source>
</evidence>
<dbReference type="PANTHER" id="PTHR30055">
    <property type="entry name" value="HTH-TYPE TRANSCRIPTIONAL REGULATOR RUTR"/>
    <property type="match status" value="1"/>
</dbReference>
<keyword evidence="5" id="KW-1185">Reference proteome</keyword>
<dbReference type="Gene3D" id="1.10.357.10">
    <property type="entry name" value="Tetracycline Repressor, domain 2"/>
    <property type="match status" value="1"/>
</dbReference>
<reference evidence="4 5" key="1">
    <citation type="submission" date="2020-07" db="EMBL/GenBank/DDBJ databases">
        <authorList>
            <person name="Zhuang K."/>
            <person name="Ran Y."/>
        </authorList>
    </citation>
    <scope>NUCLEOTIDE SEQUENCE [LARGE SCALE GENOMIC DNA]</scope>
    <source>
        <strain evidence="4 5">WCH-YHL-001</strain>
    </source>
</reference>
<dbReference type="InterPro" id="IPR001647">
    <property type="entry name" value="HTH_TetR"/>
</dbReference>
<dbReference type="InterPro" id="IPR009057">
    <property type="entry name" value="Homeodomain-like_sf"/>
</dbReference>
<dbReference type="PROSITE" id="PS50977">
    <property type="entry name" value="HTH_TETR_2"/>
    <property type="match status" value="1"/>
</dbReference>
<sequence length="255" mass="28067">MRLVTVDAPRCASRISHGETVQRHKSHCNVARNIYARIVAKGVRSANVGQVKSASKVPVTRDDGVIDPEDRILDAALAQFAKVGVKKTTIEDVARQAGVDRVTVYRRVGSRDDLVQAVIRREVARLMTELAAMPDRHETLEGLVSDIFVTVVTRWRTHPMVERMLALEPERVIMKLTTEGSGVFTMCVAATAEMFERAAARGLVTDRGDIVTRSEIVCRLVHSIILVESGATPLRSDAELTRFAHDYLVPMVGGA</sequence>
<evidence type="ECO:0000259" key="3">
    <source>
        <dbReference type="PROSITE" id="PS50977"/>
    </source>
</evidence>
<keyword evidence="1 2" id="KW-0238">DNA-binding</keyword>
<feature type="DNA-binding region" description="H-T-H motif" evidence="2">
    <location>
        <begin position="89"/>
        <end position="108"/>
    </location>
</feature>
<dbReference type="EMBL" id="CP059399">
    <property type="protein sequence ID" value="QLY28749.1"/>
    <property type="molecule type" value="Genomic_DNA"/>
</dbReference>
<dbReference type="PANTHER" id="PTHR30055:SF153">
    <property type="entry name" value="HTH-TYPE TRANSCRIPTIONAL REPRESSOR RV3405C"/>
    <property type="match status" value="1"/>
</dbReference>